<dbReference type="EMBL" id="KV454011">
    <property type="protein sequence ID" value="ODV98425.1"/>
    <property type="molecule type" value="Genomic_DNA"/>
</dbReference>
<dbReference type="SUPFAM" id="SSF54626">
    <property type="entry name" value="Chalcone isomerase"/>
    <property type="match status" value="1"/>
</dbReference>
<evidence type="ECO:0000313" key="5">
    <source>
        <dbReference type="Proteomes" id="UP000094236"/>
    </source>
</evidence>
<evidence type="ECO:0000256" key="1">
    <source>
        <dbReference type="ARBA" id="ARBA00009111"/>
    </source>
</evidence>
<comment type="similarity">
    <text evidence="1">Belongs to the AIM18/AIM46 family.</text>
</comment>
<accession>A0A1E4U338</accession>
<feature type="non-terminal residue" evidence="4">
    <location>
        <position position="227"/>
    </location>
</feature>
<dbReference type="InterPro" id="IPR016088">
    <property type="entry name" value="Chalcone_isomerase_3-sand"/>
</dbReference>
<dbReference type="PANTHER" id="PTHR47284:SF3">
    <property type="entry name" value="FATTY-ACID-BINDING PROTEIN 2"/>
    <property type="match status" value="1"/>
</dbReference>
<keyword evidence="5" id="KW-1185">Reference proteome</keyword>
<gene>
    <name evidence="4" type="ORF">PACTADRAFT_19490</name>
</gene>
<sequence length="227" mass="25293">FAIENSVSVDKSIPPFPKVITDPLAEEFQLLGYGVRTVTFLRMKVYGLGIYISKKDVANVPKILDSKFLSSFYENLEDPNLSTILIDNLLASGIKFTARIVPLRNTDFNHLRDGLVKSIMASPKAKEALQQENSPLPEGIDDLRKVFGNKHGSCPKGQSLYLELLEDQTLAVKYQFKDKNSRKVETTLLGIVKEPLVGKMLFLQYLSGKNPLSNETKTKSVESLASL</sequence>
<dbReference type="STRING" id="669874.A0A1E4U338"/>
<evidence type="ECO:0000313" key="4">
    <source>
        <dbReference type="EMBL" id="ODV98425.1"/>
    </source>
</evidence>
<feature type="domain" description="Chalcone isomerase" evidence="3">
    <location>
        <begin position="26"/>
        <end position="219"/>
    </location>
</feature>
<evidence type="ECO:0000259" key="3">
    <source>
        <dbReference type="Pfam" id="PF16035"/>
    </source>
</evidence>
<dbReference type="InterPro" id="IPR016087">
    <property type="entry name" value="Chalcone_isomerase"/>
</dbReference>
<dbReference type="Gene3D" id="3.50.70.10">
    <property type="match status" value="1"/>
</dbReference>
<dbReference type="InterPro" id="IPR036298">
    <property type="entry name" value="Chalcone_isomerase_sf"/>
</dbReference>
<dbReference type="Proteomes" id="UP000094236">
    <property type="component" value="Unassembled WGS sequence"/>
</dbReference>
<organism evidence="4 5">
    <name type="scientific">Pachysolen tannophilus NRRL Y-2460</name>
    <dbReference type="NCBI Taxonomy" id="669874"/>
    <lineage>
        <taxon>Eukaryota</taxon>
        <taxon>Fungi</taxon>
        <taxon>Dikarya</taxon>
        <taxon>Ascomycota</taxon>
        <taxon>Saccharomycotina</taxon>
        <taxon>Pichiomycetes</taxon>
        <taxon>Pachysolenaceae</taxon>
        <taxon>Pachysolen</taxon>
    </lineage>
</organism>
<feature type="non-terminal residue" evidence="4">
    <location>
        <position position="1"/>
    </location>
</feature>
<reference evidence="5" key="1">
    <citation type="submission" date="2016-05" db="EMBL/GenBank/DDBJ databases">
        <title>Comparative genomics of biotechnologically important yeasts.</title>
        <authorList>
            <consortium name="DOE Joint Genome Institute"/>
            <person name="Riley R."/>
            <person name="Haridas S."/>
            <person name="Wolfe K.H."/>
            <person name="Lopes M.R."/>
            <person name="Hittinger C.T."/>
            <person name="Goker M."/>
            <person name="Salamov A."/>
            <person name="Wisecaver J."/>
            <person name="Long T.M."/>
            <person name="Aerts A.L."/>
            <person name="Barry K."/>
            <person name="Choi C."/>
            <person name="Clum A."/>
            <person name="Coughlan A.Y."/>
            <person name="Deshpande S."/>
            <person name="Douglass A.P."/>
            <person name="Hanson S.J."/>
            <person name="Klenk H.-P."/>
            <person name="Labutti K."/>
            <person name="Lapidus A."/>
            <person name="Lindquist E."/>
            <person name="Lipzen A."/>
            <person name="Meier-Kolthoff J.P."/>
            <person name="Ohm R.A."/>
            <person name="Otillar R.P."/>
            <person name="Pangilinan J."/>
            <person name="Peng Y."/>
            <person name="Rokas A."/>
            <person name="Rosa C.A."/>
            <person name="Scheuner C."/>
            <person name="Sibirny A.A."/>
            <person name="Slot J.C."/>
            <person name="Stielow J.B."/>
            <person name="Sun H."/>
            <person name="Kurtzman C.P."/>
            <person name="Blackwell M."/>
            <person name="Grigoriev I.V."/>
            <person name="Jeffries T.W."/>
        </authorList>
    </citation>
    <scope>NUCLEOTIDE SEQUENCE [LARGE SCALE GENOMIC DNA]</scope>
    <source>
        <strain evidence="5">NRRL Y-2460</strain>
    </source>
</reference>
<dbReference type="PANTHER" id="PTHR47284">
    <property type="entry name" value="FATTY-ACID-BINDING PROTEIN 2"/>
    <property type="match status" value="1"/>
</dbReference>
<dbReference type="GO" id="GO:0016872">
    <property type="term" value="F:intramolecular lyase activity"/>
    <property type="evidence" value="ECO:0007669"/>
    <property type="project" value="InterPro"/>
</dbReference>
<evidence type="ECO:0000256" key="2">
    <source>
        <dbReference type="ARBA" id="ARBA00018755"/>
    </source>
</evidence>
<dbReference type="AlphaFoldDB" id="A0A1E4U338"/>
<dbReference type="OrthoDB" id="18193at2759"/>
<proteinExistence type="inferred from homology"/>
<name>A0A1E4U338_PACTA</name>
<dbReference type="Pfam" id="PF16035">
    <property type="entry name" value="Chalcone_2"/>
    <property type="match status" value="1"/>
</dbReference>
<protein>
    <recommendedName>
        <fullName evidence="2">Altered inheritance of mitochondria protein 18, mitochondrial</fullName>
    </recommendedName>
</protein>